<dbReference type="PANTHER" id="PTHR12526:SF630">
    <property type="entry name" value="GLYCOSYLTRANSFERASE"/>
    <property type="match status" value="1"/>
</dbReference>
<evidence type="ECO:0000256" key="1">
    <source>
        <dbReference type="ARBA" id="ARBA00022679"/>
    </source>
</evidence>
<accession>A0A5S4V3M4</accession>
<dbReference type="InterPro" id="IPR001296">
    <property type="entry name" value="Glyco_trans_1"/>
</dbReference>
<dbReference type="SUPFAM" id="SSF53756">
    <property type="entry name" value="UDP-Glycosyltransferase/glycogen phosphorylase"/>
    <property type="match status" value="1"/>
</dbReference>
<dbReference type="Pfam" id="PF00534">
    <property type="entry name" value="Glycos_transf_1"/>
    <property type="match status" value="1"/>
</dbReference>
<comment type="caution">
    <text evidence="3">The sequence shown here is derived from an EMBL/GenBank/DDBJ whole genome shotgun (WGS) entry which is preliminary data.</text>
</comment>
<evidence type="ECO:0000313" key="4">
    <source>
        <dbReference type="Proteomes" id="UP000325243"/>
    </source>
</evidence>
<evidence type="ECO:0000259" key="2">
    <source>
        <dbReference type="Pfam" id="PF00534"/>
    </source>
</evidence>
<dbReference type="EMBL" id="VSSB01000001">
    <property type="protein sequence ID" value="TYL53624.1"/>
    <property type="molecule type" value="Genomic_DNA"/>
</dbReference>
<dbReference type="GO" id="GO:0016757">
    <property type="term" value="F:glycosyltransferase activity"/>
    <property type="evidence" value="ECO:0007669"/>
    <property type="project" value="InterPro"/>
</dbReference>
<name>A0A5S4V3M4_9MICO</name>
<sequence>MPHDGTGGKGATGSRCVASGVASVGGMAGGTSDRQRQVATVADPSLPDGRQFAVTWGVPEPFGGMTSALLHRSRAFVRLAGREVDVVTFDPRPDLPAARERLARAGELIPGIRLRNLWEDLRGGPGGTAVATPRDDGASLVEHLRGDGSLAARDERFPAHAAGPSRRITTYDAGGAVLRQWTRAWDCYAEWLDGVVGDERAFAVTDSKTAAEFMARYRRPNVVSLHLVHNSHLVGPDRPWGMLRPSRRRVFAHLERFDGVVFLTERQRADAATLLGDPGNLTVVPNGIDPLDGDPAPDAERDPAAGVVLARLTTRKRVDHAIEVVRRCRDRGVPVTLTVYGDGPDAPALRRRVDDAGLGDAVTFAGHRSGAADAFADASWTLVTSTFEGSPLALAEAMARGCLPIAYDIPYGPADLIADGVDGVLVADGDLDAAADAVARLVALPAPERERMRRAARATAARHDDAHVVEAWGRVQRAAAARHGRTSPPLHVELERLRMRFRRRRLRVSVRLRGVPPGASVTITLRRRGRGALVRERRPARDGRTMWRLGERASRLVGGRHPLTCIVEVEHLGAVVEAGRVTAHPDTRSVPRRAAQRVLGRFGRRRR</sequence>
<keyword evidence="4" id="KW-1185">Reference proteome</keyword>
<feature type="domain" description="Glycosyl transferase family 1" evidence="2">
    <location>
        <begin position="307"/>
        <end position="458"/>
    </location>
</feature>
<dbReference type="PANTHER" id="PTHR12526">
    <property type="entry name" value="GLYCOSYLTRANSFERASE"/>
    <property type="match status" value="1"/>
</dbReference>
<keyword evidence="1 3" id="KW-0808">Transferase</keyword>
<reference evidence="3 4" key="1">
    <citation type="submission" date="2019-08" db="EMBL/GenBank/DDBJ databases">
        <authorList>
            <person name="Hu J."/>
        </authorList>
    </citation>
    <scope>NUCLEOTIDE SEQUENCE [LARGE SCALE GENOMIC DNA]</scope>
    <source>
        <strain evidence="3 4">NEAU-184</strain>
    </source>
</reference>
<protein>
    <submittedName>
        <fullName evidence="3">Glycosyltransferase</fullName>
    </submittedName>
</protein>
<dbReference type="Gene3D" id="3.40.50.2000">
    <property type="entry name" value="Glycogen Phosphorylase B"/>
    <property type="match status" value="3"/>
</dbReference>
<dbReference type="Proteomes" id="UP000325243">
    <property type="component" value="Unassembled WGS sequence"/>
</dbReference>
<dbReference type="AlphaFoldDB" id="A0A5S4V3M4"/>
<organism evidence="3 4">
    <name type="scientific">Agromyces mariniharenae</name>
    <dbReference type="NCBI Taxonomy" id="2604423"/>
    <lineage>
        <taxon>Bacteria</taxon>
        <taxon>Bacillati</taxon>
        <taxon>Actinomycetota</taxon>
        <taxon>Actinomycetes</taxon>
        <taxon>Micrococcales</taxon>
        <taxon>Microbacteriaceae</taxon>
        <taxon>Agromyces</taxon>
    </lineage>
</organism>
<evidence type="ECO:0000313" key="3">
    <source>
        <dbReference type="EMBL" id="TYL53624.1"/>
    </source>
</evidence>
<gene>
    <name evidence="3" type="ORF">FYC51_08200</name>
</gene>
<proteinExistence type="predicted"/>